<sequence>MVLSYFGRLGYFQLRGSSSIMISSLNRHPTTPSRVFPRFGTEHLGGLSAGTPGVQAIEEGRPVGFARGPPGLLRPVVQG</sequence>
<reference evidence="1" key="1">
    <citation type="submission" date="2020-06" db="EMBL/GenBank/DDBJ databases">
        <authorList>
            <person name="Li T."/>
            <person name="Hu X."/>
            <person name="Zhang T."/>
            <person name="Song X."/>
            <person name="Zhang H."/>
            <person name="Dai N."/>
            <person name="Sheng W."/>
            <person name="Hou X."/>
            <person name="Wei L."/>
        </authorList>
    </citation>
    <scope>NUCLEOTIDE SEQUENCE</scope>
    <source>
        <strain evidence="1">KEN1</strain>
        <tissue evidence="1">Leaf</tissue>
    </source>
</reference>
<proteinExistence type="predicted"/>
<dbReference type="AlphaFoldDB" id="A0AAW2T938"/>
<protein>
    <submittedName>
        <fullName evidence="1">Uncharacterized protein</fullName>
    </submittedName>
</protein>
<comment type="caution">
    <text evidence="1">The sequence shown here is derived from an EMBL/GenBank/DDBJ whole genome shotgun (WGS) entry which is preliminary data.</text>
</comment>
<gene>
    <name evidence="1" type="ORF">Slati_4170900</name>
</gene>
<name>A0AAW2T938_9LAMI</name>
<organism evidence="1">
    <name type="scientific">Sesamum latifolium</name>
    <dbReference type="NCBI Taxonomy" id="2727402"/>
    <lineage>
        <taxon>Eukaryota</taxon>
        <taxon>Viridiplantae</taxon>
        <taxon>Streptophyta</taxon>
        <taxon>Embryophyta</taxon>
        <taxon>Tracheophyta</taxon>
        <taxon>Spermatophyta</taxon>
        <taxon>Magnoliopsida</taxon>
        <taxon>eudicotyledons</taxon>
        <taxon>Gunneridae</taxon>
        <taxon>Pentapetalae</taxon>
        <taxon>asterids</taxon>
        <taxon>lamiids</taxon>
        <taxon>Lamiales</taxon>
        <taxon>Pedaliaceae</taxon>
        <taxon>Sesamum</taxon>
    </lineage>
</organism>
<reference evidence="1" key="2">
    <citation type="journal article" date="2024" name="Plant">
        <title>Genomic evolution and insights into agronomic trait innovations of Sesamum species.</title>
        <authorList>
            <person name="Miao H."/>
            <person name="Wang L."/>
            <person name="Qu L."/>
            <person name="Liu H."/>
            <person name="Sun Y."/>
            <person name="Le M."/>
            <person name="Wang Q."/>
            <person name="Wei S."/>
            <person name="Zheng Y."/>
            <person name="Lin W."/>
            <person name="Duan Y."/>
            <person name="Cao H."/>
            <person name="Xiong S."/>
            <person name="Wang X."/>
            <person name="Wei L."/>
            <person name="Li C."/>
            <person name="Ma Q."/>
            <person name="Ju M."/>
            <person name="Zhao R."/>
            <person name="Li G."/>
            <person name="Mu C."/>
            <person name="Tian Q."/>
            <person name="Mei H."/>
            <person name="Zhang T."/>
            <person name="Gao T."/>
            <person name="Zhang H."/>
        </authorList>
    </citation>
    <scope>NUCLEOTIDE SEQUENCE</scope>
    <source>
        <strain evidence="1">KEN1</strain>
    </source>
</reference>
<dbReference type="EMBL" id="JACGWN010000015">
    <property type="protein sequence ID" value="KAL0401410.1"/>
    <property type="molecule type" value="Genomic_DNA"/>
</dbReference>
<accession>A0AAW2T938</accession>
<evidence type="ECO:0000313" key="1">
    <source>
        <dbReference type="EMBL" id="KAL0401410.1"/>
    </source>
</evidence>